<organism evidence="1 2">
    <name type="scientific">Dermatophagoides pteronyssinus</name>
    <name type="common">European house dust mite</name>
    <dbReference type="NCBI Taxonomy" id="6956"/>
    <lineage>
        <taxon>Eukaryota</taxon>
        <taxon>Metazoa</taxon>
        <taxon>Ecdysozoa</taxon>
        <taxon>Arthropoda</taxon>
        <taxon>Chelicerata</taxon>
        <taxon>Arachnida</taxon>
        <taxon>Acari</taxon>
        <taxon>Acariformes</taxon>
        <taxon>Sarcoptiformes</taxon>
        <taxon>Astigmata</taxon>
        <taxon>Psoroptidia</taxon>
        <taxon>Analgoidea</taxon>
        <taxon>Pyroglyphidae</taxon>
        <taxon>Dermatophagoidinae</taxon>
        <taxon>Dermatophagoides</taxon>
    </lineage>
</organism>
<evidence type="ECO:0000313" key="2">
    <source>
        <dbReference type="Proteomes" id="UP000887458"/>
    </source>
</evidence>
<reference evidence="1 2" key="1">
    <citation type="journal article" date="2018" name="J. Allergy Clin. Immunol.">
        <title>High-quality assembly of Dermatophagoides pteronyssinus genome and transcriptome reveals a wide range of novel allergens.</title>
        <authorList>
            <person name="Liu X.Y."/>
            <person name="Yang K.Y."/>
            <person name="Wang M.Q."/>
            <person name="Kwok J.S."/>
            <person name="Zeng X."/>
            <person name="Yang Z."/>
            <person name="Xiao X.J."/>
            <person name="Lau C.P."/>
            <person name="Li Y."/>
            <person name="Huang Z.M."/>
            <person name="Ba J.G."/>
            <person name="Yim A.K."/>
            <person name="Ouyang C.Y."/>
            <person name="Ngai S.M."/>
            <person name="Chan T.F."/>
            <person name="Leung E.L."/>
            <person name="Liu L."/>
            <person name="Liu Z.G."/>
            <person name="Tsui S.K."/>
        </authorList>
    </citation>
    <scope>NUCLEOTIDE SEQUENCE [LARGE SCALE GENOMIC DNA]</scope>
    <source>
        <strain evidence="1">Derp</strain>
    </source>
</reference>
<reference evidence="1 2" key="2">
    <citation type="journal article" date="2022" name="Mol. Biol. Evol.">
        <title>Comparative Genomics Reveals Insights into the Divergent Evolution of Astigmatic Mites and Household Pest Adaptations.</title>
        <authorList>
            <person name="Xiong Q."/>
            <person name="Wan A.T."/>
            <person name="Liu X."/>
            <person name="Fung C.S."/>
            <person name="Xiao X."/>
            <person name="Malainual N."/>
            <person name="Hou J."/>
            <person name="Wang L."/>
            <person name="Wang M."/>
            <person name="Yang K.Y."/>
            <person name="Cui Y."/>
            <person name="Leung E.L."/>
            <person name="Nong W."/>
            <person name="Shin S.K."/>
            <person name="Au S.W."/>
            <person name="Jeong K.Y."/>
            <person name="Chew F.T."/>
            <person name="Hui J.H."/>
            <person name="Leung T.F."/>
            <person name="Tungtrongchitr A."/>
            <person name="Zhong N."/>
            <person name="Liu Z."/>
            <person name="Tsui S.K."/>
        </authorList>
    </citation>
    <scope>NUCLEOTIDE SEQUENCE [LARGE SCALE GENOMIC DNA]</scope>
    <source>
        <strain evidence="1">Derp</strain>
    </source>
</reference>
<dbReference type="EMBL" id="NJHN03000047">
    <property type="protein sequence ID" value="KAH9420885.1"/>
    <property type="molecule type" value="Genomic_DNA"/>
</dbReference>
<accession>A0ABQ8JEM5</accession>
<proteinExistence type="predicted"/>
<evidence type="ECO:0000313" key="1">
    <source>
        <dbReference type="EMBL" id="KAH9420885.1"/>
    </source>
</evidence>
<sequence>MYSILSCYHVNEYRYENKMYTTPIRENHDDADYDAIFILQKSFMRKKKNSTLIISMKYSFFFIFSSELKTKIDN</sequence>
<keyword evidence="2" id="KW-1185">Reference proteome</keyword>
<name>A0ABQ8JEM5_DERPT</name>
<comment type="caution">
    <text evidence="1">The sequence shown here is derived from an EMBL/GenBank/DDBJ whole genome shotgun (WGS) entry which is preliminary data.</text>
</comment>
<gene>
    <name evidence="1" type="ORF">DERP_001319</name>
</gene>
<dbReference type="Proteomes" id="UP000887458">
    <property type="component" value="Unassembled WGS sequence"/>
</dbReference>
<protein>
    <submittedName>
        <fullName evidence="1">Uncharacterized protein</fullName>
    </submittedName>
</protein>